<dbReference type="AlphaFoldDB" id="A0A6A6CS81"/>
<evidence type="ECO:0000313" key="2">
    <source>
        <dbReference type="Proteomes" id="UP000799537"/>
    </source>
</evidence>
<dbReference type="EMBL" id="ML993587">
    <property type="protein sequence ID" value="KAF2169563.1"/>
    <property type="molecule type" value="Genomic_DNA"/>
</dbReference>
<dbReference type="InterPro" id="IPR038883">
    <property type="entry name" value="AN11006-like"/>
</dbReference>
<name>A0A6A6CS81_ZASCE</name>
<dbReference type="OrthoDB" id="5314997at2759"/>
<organism evidence="1 2">
    <name type="scientific">Zasmidium cellare ATCC 36951</name>
    <dbReference type="NCBI Taxonomy" id="1080233"/>
    <lineage>
        <taxon>Eukaryota</taxon>
        <taxon>Fungi</taxon>
        <taxon>Dikarya</taxon>
        <taxon>Ascomycota</taxon>
        <taxon>Pezizomycotina</taxon>
        <taxon>Dothideomycetes</taxon>
        <taxon>Dothideomycetidae</taxon>
        <taxon>Mycosphaerellales</taxon>
        <taxon>Mycosphaerellaceae</taxon>
        <taxon>Zasmidium</taxon>
    </lineage>
</organism>
<accession>A0A6A6CS81</accession>
<keyword evidence="2" id="KW-1185">Reference proteome</keyword>
<gene>
    <name evidence="1" type="ORF">M409DRAFT_19974</name>
</gene>
<protein>
    <submittedName>
        <fullName evidence="1">Uncharacterized protein</fullName>
    </submittedName>
</protein>
<proteinExistence type="predicted"/>
<dbReference type="PANTHER" id="PTHR42085:SF2">
    <property type="entry name" value="F-BOX DOMAIN-CONTAINING PROTEIN"/>
    <property type="match status" value="1"/>
</dbReference>
<dbReference type="Proteomes" id="UP000799537">
    <property type="component" value="Unassembled WGS sequence"/>
</dbReference>
<sequence length="340" mass="38276">MGFAFTNKPPIAANTASAFKPLPSLPGTVLRHSHDIQGPAVRAENAGLPKNQPPLVFGIRTTPAPEPDTTRNADALSFFLNSKVPTKRQVWDIKDDFDTCKPRSKFTCYCVSTAECRVTYQPSVAAHTIQQTAFGEPDSSDSPRSFRFIDLPPEMRNRVYSAAISPEHISLRSCATHHMSIGVEPPLATGIFATSKQLAHESKDLMFESTIIVDVSLESSVHSIINPLRLPRNLLAKIKHIVLVLDFTRVHDMNPFRTDWRTVQKMTGLRTMRICAIQMWPPAAFFRPNRTLRDHHRETIKTILECVPKTCAVEYGWSSEAEEEHVREMHRRITLLPSSQ</sequence>
<dbReference type="GeneID" id="54558447"/>
<reference evidence="1" key="1">
    <citation type="journal article" date="2020" name="Stud. Mycol.">
        <title>101 Dothideomycetes genomes: a test case for predicting lifestyles and emergence of pathogens.</title>
        <authorList>
            <person name="Haridas S."/>
            <person name="Albert R."/>
            <person name="Binder M."/>
            <person name="Bloem J."/>
            <person name="Labutti K."/>
            <person name="Salamov A."/>
            <person name="Andreopoulos B."/>
            <person name="Baker S."/>
            <person name="Barry K."/>
            <person name="Bills G."/>
            <person name="Bluhm B."/>
            <person name="Cannon C."/>
            <person name="Castanera R."/>
            <person name="Culley D."/>
            <person name="Daum C."/>
            <person name="Ezra D."/>
            <person name="Gonzalez J."/>
            <person name="Henrissat B."/>
            <person name="Kuo A."/>
            <person name="Liang C."/>
            <person name="Lipzen A."/>
            <person name="Lutzoni F."/>
            <person name="Magnuson J."/>
            <person name="Mondo S."/>
            <person name="Nolan M."/>
            <person name="Ohm R."/>
            <person name="Pangilinan J."/>
            <person name="Park H.-J."/>
            <person name="Ramirez L."/>
            <person name="Alfaro M."/>
            <person name="Sun H."/>
            <person name="Tritt A."/>
            <person name="Yoshinaga Y."/>
            <person name="Zwiers L.-H."/>
            <person name="Turgeon B."/>
            <person name="Goodwin S."/>
            <person name="Spatafora J."/>
            <person name="Crous P."/>
            <person name="Grigoriev I."/>
        </authorList>
    </citation>
    <scope>NUCLEOTIDE SEQUENCE</scope>
    <source>
        <strain evidence="1">ATCC 36951</strain>
    </source>
</reference>
<dbReference type="PANTHER" id="PTHR42085">
    <property type="entry name" value="F-BOX DOMAIN-CONTAINING PROTEIN"/>
    <property type="match status" value="1"/>
</dbReference>
<dbReference type="RefSeq" id="XP_033670452.1">
    <property type="nucleotide sequence ID" value="XM_033805175.1"/>
</dbReference>
<evidence type="ECO:0000313" key="1">
    <source>
        <dbReference type="EMBL" id="KAF2169563.1"/>
    </source>
</evidence>